<feature type="chain" id="PRO_5002692565" description="Glycoside hydrolase family 2 catalytic domain-containing protein" evidence="1">
    <location>
        <begin position="20"/>
        <end position="407"/>
    </location>
</feature>
<keyword evidence="4" id="KW-1185">Reference proteome</keyword>
<feature type="signal peptide" evidence="1">
    <location>
        <begin position="1"/>
        <end position="19"/>
    </location>
</feature>
<evidence type="ECO:0000259" key="2">
    <source>
        <dbReference type="Pfam" id="PF02836"/>
    </source>
</evidence>
<dbReference type="OrthoDB" id="9762066at2"/>
<evidence type="ECO:0000313" key="4">
    <source>
        <dbReference type="Proteomes" id="UP000004947"/>
    </source>
</evidence>
<dbReference type="eggNOG" id="COG3934">
    <property type="taxonomic scope" value="Bacteria"/>
</dbReference>
<dbReference type="Pfam" id="PF02836">
    <property type="entry name" value="Glyco_hydro_2_C"/>
    <property type="match status" value="1"/>
</dbReference>
<accession>A6DUB7</accession>
<gene>
    <name evidence="3" type="ORF">LNTAR_03924</name>
</gene>
<dbReference type="Proteomes" id="UP000004947">
    <property type="component" value="Unassembled WGS sequence"/>
</dbReference>
<keyword evidence="1" id="KW-0732">Signal</keyword>
<dbReference type="RefSeq" id="WP_007281400.1">
    <property type="nucleotide sequence ID" value="NZ_ABCK01000052.1"/>
</dbReference>
<dbReference type="Gene3D" id="3.20.20.80">
    <property type="entry name" value="Glycosidases"/>
    <property type="match status" value="1"/>
</dbReference>
<dbReference type="SUPFAM" id="SSF51445">
    <property type="entry name" value="(Trans)glycosidases"/>
    <property type="match status" value="1"/>
</dbReference>
<comment type="caution">
    <text evidence="3">The sequence shown here is derived from an EMBL/GenBank/DDBJ whole genome shotgun (WGS) entry which is preliminary data.</text>
</comment>
<feature type="non-terminal residue" evidence="3">
    <location>
        <position position="407"/>
    </location>
</feature>
<dbReference type="STRING" id="313628.LNTAR_03924"/>
<proteinExistence type="predicted"/>
<dbReference type="GO" id="GO:0004553">
    <property type="term" value="F:hydrolase activity, hydrolyzing O-glycosyl compounds"/>
    <property type="evidence" value="ECO:0007669"/>
    <property type="project" value="InterPro"/>
</dbReference>
<feature type="domain" description="Glycoside hydrolase family 2 catalytic" evidence="2">
    <location>
        <begin position="127"/>
        <end position="222"/>
    </location>
</feature>
<reference evidence="3 4" key="1">
    <citation type="journal article" date="2010" name="J. Bacteriol.">
        <title>Genome sequence of Lentisphaera araneosa HTCC2155T, the type species of the order Lentisphaerales in the phylum Lentisphaerae.</title>
        <authorList>
            <person name="Thrash J.C."/>
            <person name="Cho J.C."/>
            <person name="Vergin K.L."/>
            <person name="Morris R.M."/>
            <person name="Giovannoni S.J."/>
        </authorList>
    </citation>
    <scope>NUCLEOTIDE SEQUENCE [LARGE SCALE GENOMIC DNA]</scope>
    <source>
        <strain evidence="3 4">HTCC2155</strain>
    </source>
</reference>
<evidence type="ECO:0000313" key="3">
    <source>
        <dbReference type="EMBL" id="EDM24760.1"/>
    </source>
</evidence>
<protein>
    <recommendedName>
        <fullName evidence="2">Glycoside hydrolase family 2 catalytic domain-containing protein</fullName>
    </recommendedName>
</protein>
<name>A6DUB7_9BACT</name>
<dbReference type="AlphaFoldDB" id="A6DUB7"/>
<dbReference type="InterPro" id="IPR006103">
    <property type="entry name" value="Glyco_hydro_2_cat"/>
</dbReference>
<sequence length="407" mass="45604">MKDKIFACVLMFFSTLSSANPLQSIIDQVELKKGEIPNKPSKVELKKNAEGTWRIYINDKETPIQGAGGVIQPGMLEQFKLAGGNFTRTWGIGTLEDKVAGGERYIDRAWRLGIHVVPGLWIGHERHHFDYNDPEQLKKQREHVRQSVRKWKNHPAIAMWGLGNEMEDPVKQNPNPAVIKELEILAQIIKEEDPHHPVMTVIAGSGAGKVKSIMQHYPSIDVLGVNAYGSAAGTGEALKAHAWSKPFAVTEFGVMGFWEVPKTSWGAPIEPNSTDKSKTYYSSHKLVCDINEGKEMCLGTFAFLWGWKQEKTSTWFGMCLPTMEKLPQVDAMVKAWTGEWPENRCPNIMKISADFDQKVIEGDRLYVARVDAIDRNGDDLTYDWLVVEESLVVSVGGDPEDPPPSYP</sequence>
<dbReference type="InterPro" id="IPR017853">
    <property type="entry name" value="GH"/>
</dbReference>
<organism evidence="3 4">
    <name type="scientific">Lentisphaera araneosa HTCC2155</name>
    <dbReference type="NCBI Taxonomy" id="313628"/>
    <lineage>
        <taxon>Bacteria</taxon>
        <taxon>Pseudomonadati</taxon>
        <taxon>Lentisphaerota</taxon>
        <taxon>Lentisphaeria</taxon>
        <taxon>Lentisphaerales</taxon>
        <taxon>Lentisphaeraceae</taxon>
        <taxon>Lentisphaera</taxon>
    </lineage>
</organism>
<dbReference type="EMBL" id="ABCK01000052">
    <property type="protein sequence ID" value="EDM24760.1"/>
    <property type="molecule type" value="Genomic_DNA"/>
</dbReference>
<dbReference type="GO" id="GO:0005975">
    <property type="term" value="P:carbohydrate metabolic process"/>
    <property type="evidence" value="ECO:0007669"/>
    <property type="project" value="InterPro"/>
</dbReference>
<evidence type="ECO:0000256" key="1">
    <source>
        <dbReference type="SAM" id="SignalP"/>
    </source>
</evidence>